<accession>K9WSG5</accession>
<dbReference type="OrthoDB" id="7061055at2"/>
<dbReference type="HOGENOM" id="CLU_1140940_0_0_3"/>
<dbReference type="RefSeq" id="WP_015205996.1">
    <property type="nucleotide sequence ID" value="NC_019757.1"/>
</dbReference>
<dbReference type="EMBL" id="CP003642">
    <property type="protein sequence ID" value="AFZ22739.1"/>
    <property type="molecule type" value="Genomic_DNA"/>
</dbReference>
<gene>
    <name evidence="1" type="ORF">Cylst_0387</name>
</gene>
<keyword evidence="2" id="KW-1185">Reference proteome</keyword>
<dbReference type="eggNOG" id="ENOG50331C1">
    <property type="taxonomic scope" value="Bacteria"/>
</dbReference>
<protein>
    <submittedName>
        <fullName evidence="1">Uncharacterized protein</fullName>
    </submittedName>
</protein>
<organism evidence="1 2">
    <name type="scientific">Cylindrospermum stagnale PCC 7417</name>
    <dbReference type="NCBI Taxonomy" id="56107"/>
    <lineage>
        <taxon>Bacteria</taxon>
        <taxon>Bacillati</taxon>
        <taxon>Cyanobacteriota</taxon>
        <taxon>Cyanophyceae</taxon>
        <taxon>Nostocales</taxon>
        <taxon>Nostocaceae</taxon>
        <taxon>Cylindrospermum</taxon>
    </lineage>
</organism>
<name>K9WSG5_9NOST</name>
<dbReference type="KEGG" id="csg:Cylst_0387"/>
<reference evidence="1 2" key="1">
    <citation type="submission" date="2012-06" db="EMBL/GenBank/DDBJ databases">
        <title>Finished chromosome of genome of Cylindrospermum stagnale PCC 7417.</title>
        <authorList>
            <consortium name="US DOE Joint Genome Institute"/>
            <person name="Gugger M."/>
            <person name="Coursin T."/>
            <person name="Rippka R."/>
            <person name="Tandeau De Marsac N."/>
            <person name="Huntemann M."/>
            <person name="Wei C.-L."/>
            <person name="Han J."/>
            <person name="Detter J.C."/>
            <person name="Han C."/>
            <person name="Tapia R."/>
            <person name="Chen A."/>
            <person name="Kyrpides N."/>
            <person name="Mavromatis K."/>
            <person name="Markowitz V."/>
            <person name="Szeto E."/>
            <person name="Ivanova N."/>
            <person name="Pagani I."/>
            <person name="Pati A."/>
            <person name="Goodwin L."/>
            <person name="Nordberg H.P."/>
            <person name="Cantor M.N."/>
            <person name="Hua S.X."/>
            <person name="Woyke T."/>
            <person name="Kerfeld C.A."/>
        </authorList>
    </citation>
    <scope>NUCLEOTIDE SEQUENCE [LARGE SCALE GENOMIC DNA]</scope>
    <source>
        <strain evidence="1 2">PCC 7417</strain>
    </source>
</reference>
<evidence type="ECO:0000313" key="2">
    <source>
        <dbReference type="Proteomes" id="UP000010475"/>
    </source>
</evidence>
<dbReference type="AlphaFoldDB" id="K9WSG5"/>
<sequence length="293" mass="34213">MNQLQEILNQRQEKLVENIQILSQQKIKTLKAILKCTFFVNDSIKRTESDLNKLDLGNSTYQSRIDNSSKLLIQDNADEVASLIPENFGKFDNFEYYKIDFPENKKMFAFIYHQLFISIISTLDDYFSQMLLLILQAYPEKLGNKKIFQVKFNDVNHLLGTGKDETIIKLMDEQIVSHVRNLMGQKPFDYLTELVTYLGDKNLIRLGKLTYCEMCLRRNAGVHCGWFCNQEYNLKILELMKGDTGNELNFSLNETNFLGFDDEYFGESYKTSTKIITELKTYCETKFTKQDSN</sequence>
<proteinExistence type="predicted"/>
<dbReference type="Proteomes" id="UP000010475">
    <property type="component" value="Chromosome"/>
</dbReference>
<evidence type="ECO:0000313" key="1">
    <source>
        <dbReference type="EMBL" id="AFZ22739.1"/>
    </source>
</evidence>